<gene>
    <name evidence="2" type="ORF">FPZ49_16440</name>
</gene>
<dbReference type="Pfam" id="PF01261">
    <property type="entry name" value="AP_endonuc_2"/>
    <property type="match status" value="1"/>
</dbReference>
<comment type="caution">
    <text evidence="2">The sequence shown here is derived from an EMBL/GenBank/DDBJ whole genome shotgun (WGS) entry which is preliminary data.</text>
</comment>
<feature type="domain" description="Xylose isomerase-like TIM barrel" evidence="1">
    <location>
        <begin position="29"/>
        <end position="262"/>
    </location>
</feature>
<dbReference type="PANTHER" id="PTHR12110">
    <property type="entry name" value="HYDROXYPYRUVATE ISOMERASE"/>
    <property type="match status" value="1"/>
</dbReference>
<proteinExistence type="predicted"/>
<dbReference type="SUPFAM" id="SSF51658">
    <property type="entry name" value="Xylose isomerase-like"/>
    <property type="match status" value="1"/>
</dbReference>
<dbReference type="Proteomes" id="UP000317036">
    <property type="component" value="Unassembled WGS sequence"/>
</dbReference>
<accession>A0A559K9R6</accession>
<keyword evidence="2" id="KW-0413">Isomerase</keyword>
<dbReference type="GO" id="GO:0016853">
    <property type="term" value="F:isomerase activity"/>
    <property type="evidence" value="ECO:0007669"/>
    <property type="project" value="UniProtKB-KW"/>
</dbReference>
<dbReference type="OrthoDB" id="9786584at2"/>
<organism evidence="2 3">
    <name type="scientific">Paenibacillus cremeus</name>
    <dbReference type="NCBI Taxonomy" id="2163881"/>
    <lineage>
        <taxon>Bacteria</taxon>
        <taxon>Bacillati</taxon>
        <taxon>Bacillota</taxon>
        <taxon>Bacilli</taxon>
        <taxon>Bacillales</taxon>
        <taxon>Paenibacillaceae</taxon>
        <taxon>Paenibacillus</taxon>
    </lineage>
</organism>
<evidence type="ECO:0000259" key="1">
    <source>
        <dbReference type="Pfam" id="PF01261"/>
    </source>
</evidence>
<dbReference type="EMBL" id="VNJI01000019">
    <property type="protein sequence ID" value="TVY08862.1"/>
    <property type="molecule type" value="Genomic_DNA"/>
</dbReference>
<dbReference type="InterPro" id="IPR036237">
    <property type="entry name" value="Xyl_isomerase-like_sf"/>
</dbReference>
<evidence type="ECO:0000313" key="2">
    <source>
        <dbReference type="EMBL" id="TVY08862.1"/>
    </source>
</evidence>
<dbReference type="AlphaFoldDB" id="A0A559K9R6"/>
<name>A0A559K9R6_9BACL</name>
<evidence type="ECO:0000313" key="3">
    <source>
        <dbReference type="Proteomes" id="UP000317036"/>
    </source>
</evidence>
<keyword evidence="3" id="KW-1185">Reference proteome</keyword>
<reference evidence="2 3" key="1">
    <citation type="submission" date="2019-07" db="EMBL/GenBank/DDBJ databases">
        <authorList>
            <person name="Kim J."/>
        </authorList>
    </citation>
    <scope>NUCLEOTIDE SEQUENCE [LARGE SCALE GENOMIC DNA]</scope>
    <source>
        <strain evidence="2 3">JC52</strain>
    </source>
</reference>
<dbReference type="Gene3D" id="3.20.20.150">
    <property type="entry name" value="Divalent-metal-dependent TIM barrel enzymes"/>
    <property type="match status" value="1"/>
</dbReference>
<dbReference type="InterPro" id="IPR050312">
    <property type="entry name" value="IolE/XylAMocC-like"/>
</dbReference>
<protein>
    <submittedName>
        <fullName evidence="2">Sugar phosphate isomerase/epimerase</fullName>
    </submittedName>
</protein>
<sequence length="287" mass="32284">MDGKVHERVIKLSCHSRNYGPGTPDEIFSFIRKLGFEYIDVDSVGTIKQDDVLEAPDKLAQFTKELADKHQLKLAEFFMGGVLVDGQGIGPSVPDPQLRERMLANFNSICRFAGQAGFRSIMGSAGSLQQELGFDGSFEYTAQTLERMVSIAAEHGVAFHVEPSRTSLLNTPSMALKMAQSVQGLKYTLDFLHFQINGVDQEETMQLLAHTGHMHARQAAVGWPKCPFEHGEIDYDRIVKRLRGLRWDGIIAMEFWNGPEQEAEGMCPVEQTIVMRYHLKGLIKKYY</sequence>
<dbReference type="InterPro" id="IPR013022">
    <property type="entry name" value="Xyl_isomerase-like_TIM-brl"/>
</dbReference>